<dbReference type="EMBL" id="BSDZ01000005">
    <property type="protein sequence ID" value="GLI60150.1"/>
    <property type="molecule type" value="Genomic_DNA"/>
</dbReference>
<sequence>NNAVVASSSSTVSSTQDGYEPATDSNSPRIALRGPRSMELVQNSKFDRCADTSPFKSLCDKGAVAKDPRDGNLDRRVTVCGQPLYPGHGLTRVPVLQACGVSTRHPGSFNLTYTVRNSAGASASTWRQITVRPVCQPGERLCSNRVSVKT</sequence>
<dbReference type="InterPro" id="IPR013783">
    <property type="entry name" value="Ig-like_fold"/>
</dbReference>
<feature type="region of interest" description="Disordered" evidence="1">
    <location>
        <begin position="1"/>
        <end position="31"/>
    </location>
</feature>
<reference evidence="2 3" key="1">
    <citation type="journal article" date="2023" name="IScience">
        <title>Expanded male sex-determining region conserved during the evolution of homothallism in the green alga Volvox.</title>
        <authorList>
            <person name="Yamamoto K."/>
            <person name="Matsuzaki R."/>
            <person name="Mahakham W."/>
            <person name="Heman W."/>
            <person name="Sekimoto H."/>
            <person name="Kawachi M."/>
            <person name="Minakuchi Y."/>
            <person name="Toyoda A."/>
            <person name="Nozaki H."/>
        </authorList>
    </citation>
    <scope>NUCLEOTIDE SEQUENCE [LARGE SCALE GENOMIC DNA]</scope>
    <source>
        <strain evidence="2 3">NIES-4468</strain>
    </source>
</reference>
<dbReference type="Gene3D" id="2.60.40.10">
    <property type="entry name" value="Immunoglobulins"/>
    <property type="match status" value="1"/>
</dbReference>
<protein>
    <submittedName>
        <fullName evidence="2">Uncharacterized protein</fullName>
    </submittedName>
</protein>
<gene>
    <name evidence="2" type="ORF">VaNZ11_002188</name>
</gene>
<proteinExistence type="predicted"/>
<comment type="caution">
    <text evidence="2">The sequence shown here is derived from an EMBL/GenBank/DDBJ whole genome shotgun (WGS) entry which is preliminary data.</text>
</comment>
<evidence type="ECO:0000313" key="2">
    <source>
        <dbReference type="EMBL" id="GLI60150.1"/>
    </source>
</evidence>
<accession>A0ABQ5RRE4</accession>
<feature type="non-terminal residue" evidence="2">
    <location>
        <position position="1"/>
    </location>
</feature>
<evidence type="ECO:0000313" key="3">
    <source>
        <dbReference type="Proteomes" id="UP001165090"/>
    </source>
</evidence>
<organism evidence="2 3">
    <name type="scientific">Volvox africanus</name>
    <dbReference type="NCBI Taxonomy" id="51714"/>
    <lineage>
        <taxon>Eukaryota</taxon>
        <taxon>Viridiplantae</taxon>
        <taxon>Chlorophyta</taxon>
        <taxon>core chlorophytes</taxon>
        <taxon>Chlorophyceae</taxon>
        <taxon>CS clade</taxon>
        <taxon>Chlamydomonadales</taxon>
        <taxon>Volvocaceae</taxon>
        <taxon>Volvox</taxon>
    </lineage>
</organism>
<dbReference type="Proteomes" id="UP001165090">
    <property type="component" value="Unassembled WGS sequence"/>
</dbReference>
<feature type="compositionally biased region" description="Low complexity" evidence="1">
    <location>
        <begin position="1"/>
        <end position="15"/>
    </location>
</feature>
<keyword evidence="3" id="KW-1185">Reference proteome</keyword>
<name>A0ABQ5RRE4_9CHLO</name>
<evidence type="ECO:0000256" key="1">
    <source>
        <dbReference type="SAM" id="MobiDB-lite"/>
    </source>
</evidence>